<keyword evidence="2" id="KW-1185">Reference proteome</keyword>
<organism evidence="1 2">
    <name type="scientific">Comamonas brasiliensis</name>
    <dbReference type="NCBI Taxonomy" id="1812482"/>
    <lineage>
        <taxon>Bacteria</taxon>
        <taxon>Pseudomonadati</taxon>
        <taxon>Pseudomonadota</taxon>
        <taxon>Betaproteobacteria</taxon>
        <taxon>Burkholderiales</taxon>
        <taxon>Comamonadaceae</taxon>
        <taxon>Comamonas</taxon>
    </lineage>
</organism>
<accession>A0ABS5LPW9</accession>
<proteinExistence type="predicted"/>
<gene>
    <name evidence="1" type="ORF">DJFAAGMI_01272</name>
</gene>
<sequence length="154" mass="16629">MGAHVGRDVKVEFALKDEATVPLEADYQILGMMRAKSISTTWDTADTTADKSADFTKTSLVTFKNVEFSGDGVSYDDEVFNQEKMEAHVVSPPTSTGHQPKVWLKITYPSGKNYSGPFIVTSWSNDSPHSAEATWSIGAQSNGDVTLTPAPVGP</sequence>
<dbReference type="RefSeq" id="WP_211456395.1">
    <property type="nucleotide sequence ID" value="NZ_JAANES010000001.1"/>
</dbReference>
<evidence type="ECO:0000313" key="2">
    <source>
        <dbReference type="Proteomes" id="UP001647436"/>
    </source>
</evidence>
<evidence type="ECO:0000313" key="1">
    <source>
        <dbReference type="EMBL" id="MBS3018540.1"/>
    </source>
</evidence>
<dbReference type="InterPro" id="IPR011855">
    <property type="entry name" value="Phgtail_TP901_1"/>
</dbReference>
<comment type="caution">
    <text evidence="1">The sequence shown here is derived from an EMBL/GenBank/DDBJ whole genome shotgun (WGS) entry which is preliminary data.</text>
</comment>
<dbReference type="Proteomes" id="UP001647436">
    <property type="component" value="Unassembled WGS sequence"/>
</dbReference>
<dbReference type="EMBL" id="JAANES010000001">
    <property type="protein sequence ID" value="MBS3018540.1"/>
    <property type="molecule type" value="Genomic_DNA"/>
</dbReference>
<dbReference type="Pfam" id="PF06199">
    <property type="entry name" value="Phage_tail_2"/>
    <property type="match status" value="1"/>
</dbReference>
<name>A0ABS5LPW9_9BURK</name>
<protein>
    <recommendedName>
        <fullName evidence="3">Phage tail protein</fullName>
    </recommendedName>
</protein>
<dbReference type="NCBIfam" id="NF047353">
    <property type="entry name" value="tube_lmo2291"/>
    <property type="match status" value="1"/>
</dbReference>
<evidence type="ECO:0008006" key="3">
    <source>
        <dbReference type="Google" id="ProtNLM"/>
    </source>
</evidence>
<reference evidence="1 2" key="1">
    <citation type="submission" date="2020-03" db="EMBL/GenBank/DDBJ databases">
        <title>The role of nitrogen metabolism on polyethylene biodegradation.</title>
        <authorList>
            <person name="Peixoto J."/>
            <person name="Vizzotto C.S."/>
            <person name="Ramos A."/>
            <person name="Alves G."/>
            <person name="Steindorff A."/>
            <person name="Kruger R."/>
        </authorList>
    </citation>
    <scope>NUCLEOTIDE SEQUENCE [LARGE SCALE GENOMIC DNA]</scope>
    <source>
        <strain evidence="1 2">PE63</strain>
    </source>
</reference>